<keyword evidence="2" id="KW-1185">Reference proteome</keyword>
<name>A0ACC0UUW3_9HYPO</name>
<organism evidence="1 2">
    <name type="scientific">Trichothecium roseum</name>
    <dbReference type="NCBI Taxonomy" id="47278"/>
    <lineage>
        <taxon>Eukaryota</taxon>
        <taxon>Fungi</taxon>
        <taxon>Dikarya</taxon>
        <taxon>Ascomycota</taxon>
        <taxon>Pezizomycotina</taxon>
        <taxon>Sordariomycetes</taxon>
        <taxon>Hypocreomycetidae</taxon>
        <taxon>Hypocreales</taxon>
        <taxon>Hypocreales incertae sedis</taxon>
        <taxon>Trichothecium</taxon>
    </lineage>
</organism>
<sequence>MGTSLEIWPGKALVLGARQRAENALSSGWLLGGVATVRFVAIIGPRSQSSLGIPLCSGKTLARTGLQTHVQPRLEVDKGLMSLERWLECIFDQGFGVIFGQWVGNDGCPLVSASSEQNAPLPTVVFRSLDVLLNKEPSLPALKGDAAAEQSLQRAIHAYTARWLPLVPGACSFGHDQLEDMVRQYWRIARRDMLKVINRVCYRSVLSLLLFGLTAVPTGISEEEELDGITGDVCAQTALKQIQQLRGRLRGSQFDGSRMPVRTTVTEGRSPDSRPTPEWIDFESRAYWATVIWDTSAAVTSNLKSVITTGLRGACSEPAWILSRSFLSGSFQRKSTEWLQHGFQVGDDTAAEIIRATSVCRLYTWRTIASFKEGLGEGAHENSLQMAWEAVLDVIRLFNKTIRPLLDACEGNLHFLSQTNRFSWYETLLHYYLGIQILIDAVEAVDRSDLLSQLSEMMQDVEQRVLNTIVFGLNNTYQIRGHGVLSCADGPKASVLVISASLIGVDPYPHYVVLAVQLLEKSITRKYLQGGMEQDTYVHLLSTLLRVMGAVPRMSSFACNLRLGLQHTLERI</sequence>
<evidence type="ECO:0000313" key="2">
    <source>
        <dbReference type="Proteomes" id="UP001163324"/>
    </source>
</evidence>
<gene>
    <name evidence="1" type="ORF">N3K66_007762</name>
</gene>
<comment type="caution">
    <text evidence="1">The sequence shown here is derived from an EMBL/GenBank/DDBJ whole genome shotgun (WGS) entry which is preliminary data.</text>
</comment>
<accession>A0ACC0UUW3</accession>
<reference evidence="1" key="1">
    <citation type="submission" date="2022-10" db="EMBL/GenBank/DDBJ databases">
        <title>Complete Genome of Trichothecium roseum strain YXFP-22015, a Plant Pathogen Isolated from Citrus.</title>
        <authorList>
            <person name="Wang Y."/>
            <person name="Zhu L."/>
        </authorList>
    </citation>
    <scope>NUCLEOTIDE SEQUENCE</scope>
    <source>
        <strain evidence="1">YXFP-22015</strain>
    </source>
</reference>
<protein>
    <submittedName>
        <fullName evidence="1">Uncharacterized protein</fullName>
    </submittedName>
</protein>
<proteinExistence type="predicted"/>
<dbReference type="EMBL" id="CM047946">
    <property type="protein sequence ID" value="KAI9897906.1"/>
    <property type="molecule type" value="Genomic_DNA"/>
</dbReference>
<evidence type="ECO:0000313" key="1">
    <source>
        <dbReference type="EMBL" id="KAI9897906.1"/>
    </source>
</evidence>
<dbReference type="Proteomes" id="UP001163324">
    <property type="component" value="Chromosome 7"/>
</dbReference>